<protein>
    <submittedName>
        <fullName evidence="5">Uncharacterized protein LOC117357752</fullName>
    </submittedName>
</protein>
<evidence type="ECO:0000313" key="4">
    <source>
        <dbReference type="Proteomes" id="UP000515159"/>
    </source>
</evidence>
<dbReference type="GO" id="GO:0000209">
    <property type="term" value="P:protein polyubiquitination"/>
    <property type="evidence" value="ECO:0007669"/>
    <property type="project" value="TreeGrafter"/>
</dbReference>
<reference evidence="5" key="1">
    <citation type="submission" date="2025-08" db="UniProtKB">
        <authorList>
            <consortium name="RefSeq"/>
        </authorList>
    </citation>
    <scope>IDENTIFICATION</scope>
</reference>
<evidence type="ECO:0000259" key="3">
    <source>
        <dbReference type="Pfam" id="PF12733"/>
    </source>
</evidence>
<feature type="domain" description="Cadherin-like beta-sandwich-like" evidence="3">
    <location>
        <begin position="109"/>
        <end position="186"/>
    </location>
</feature>
<evidence type="ECO:0000313" key="5">
    <source>
        <dbReference type="RefSeq" id="XP_033794691.1"/>
    </source>
</evidence>
<name>A0A6P8R7L2_GEOSA</name>
<dbReference type="GeneID" id="117357752"/>
<dbReference type="GO" id="GO:0006511">
    <property type="term" value="P:ubiquitin-dependent protein catabolic process"/>
    <property type="evidence" value="ECO:0007669"/>
    <property type="project" value="TreeGrafter"/>
</dbReference>
<feature type="domain" description="Cadherin-like beta-sandwich-like" evidence="3">
    <location>
        <begin position="18"/>
        <end position="91"/>
    </location>
</feature>
<dbReference type="InterPro" id="IPR025883">
    <property type="entry name" value="Cadherin-like_domain"/>
</dbReference>
<dbReference type="GO" id="GO:0061630">
    <property type="term" value="F:ubiquitin protein ligase activity"/>
    <property type="evidence" value="ECO:0007669"/>
    <property type="project" value="TreeGrafter"/>
</dbReference>
<evidence type="ECO:0000256" key="1">
    <source>
        <dbReference type="SAM" id="Coils"/>
    </source>
</evidence>
<feature type="compositionally biased region" description="Polar residues" evidence="2">
    <location>
        <begin position="852"/>
        <end position="872"/>
    </location>
</feature>
<organism evidence="4 5">
    <name type="scientific">Geotrypetes seraphini</name>
    <name type="common">Gaboon caecilian</name>
    <name type="synonym">Caecilia seraphini</name>
    <dbReference type="NCBI Taxonomy" id="260995"/>
    <lineage>
        <taxon>Eukaryota</taxon>
        <taxon>Metazoa</taxon>
        <taxon>Chordata</taxon>
        <taxon>Craniata</taxon>
        <taxon>Vertebrata</taxon>
        <taxon>Euteleostomi</taxon>
        <taxon>Amphibia</taxon>
        <taxon>Gymnophiona</taxon>
        <taxon>Geotrypetes</taxon>
    </lineage>
</organism>
<keyword evidence="4" id="KW-1185">Reference proteome</keyword>
<dbReference type="Gene3D" id="1.25.40.10">
    <property type="entry name" value="Tetratricopeptide repeat domain"/>
    <property type="match status" value="1"/>
</dbReference>
<feature type="compositionally biased region" description="Low complexity" evidence="2">
    <location>
        <begin position="901"/>
        <end position="913"/>
    </location>
</feature>
<dbReference type="AlphaFoldDB" id="A0A6P8R7L2"/>
<dbReference type="InParanoid" id="A0A6P8R7L2"/>
<dbReference type="PANTHER" id="PTHR46016">
    <property type="entry name" value="ZINC FINGER, RING/FYVE/PHD-TYPE"/>
    <property type="match status" value="1"/>
</dbReference>
<dbReference type="OrthoDB" id="9890395at2759"/>
<dbReference type="RefSeq" id="XP_033794691.1">
    <property type="nucleotide sequence ID" value="XM_033938800.1"/>
</dbReference>
<dbReference type="Proteomes" id="UP000515159">
    <property type="component" value="Chromosome 3"/>
</dbReference>
<proteinExistence type="predicted"/>
<evidence type="ECO:0000256" key="2">
    <source>
        <dbReference type="SAM" id="MobiDB-lite"/>
    </source>
</evidence>
<dbReference type="Pfam" id="PF12733">
    <property type="entry name" value="Cadherin-like"/>
    <property type="match status" value="2"/>
</dbReference>
<sequence>MNNCDLEKFAISGGKLEPPFQPDLTSYKSTVASNVVKINLNLLTADSGASYNILGGDGSRVITLKEGINTICVEVTAEDGTIKKYVLEVTKLSANCASLQGLKLSDDIQLLPLFVSNVYEYSCTVPYYLTNISIQASISDSQMKVTVNGTDALKPVSLCTGDTLIEVQVFSPDGTKSQVYQVLVTRLQLPCFISFTNVSDQMEYECPVSLTAFYRPVSVRGSDPRHTFSAPYIDLLTRRSKVDPLDETLLGENWRLPEYELDMKMSRATVHCCYAYRGCSSILKLSELGLHVKDCTCKPSSALDTKDITESKWYKEHVASVQKTDHRVKHVIQERNWEKKLQQVFGETSADKLCTQAEEQINLYRQKLPKPGDVYSYEEQLLPLDALHQAAIVYASAIKLKPKDANLHFKLGLVLEEHYYAAEIHGLKKKREEMEELSSAKAMGKQEEILAICKLHGFPGHPNLQQQLKALDLEFHQLKDQGQSGKADYIQTLFAWKSKQAGKTGAVSLDEESPMAQALLKYLDALFLNPDNWQYNFHVGRLKLLQGENKEALTYLQTSLALRPASPVTRVYTGLALMEQEDDSAERTNEALIYLQQGLDHLLNELFILSESSIVLKAENSFSIMNVQLLKGFLKISTILRKLSVKPTNFNLTAVQTLHMITDWSAKALCQCLQKGDIAQEIEWILLKASFNLLEILVQEDSYKEDWISKRCQALSALIRLTSIPACKELLNMQEKVCQLGVFASPCNSNALYLLGLAQLAQYDNNSQSENALCALQDAKLSFNACISLENMPTKGPVKQEITNQKWWQDWKAAEDEKAQKKSKEFEEMRAATQGTIRGKGTALAPARGSPTAATPRSTVPSMRGSNITRARNPTRVVSTATTRGRGTTGTLAETKNGIQSSSTSAETPAAPETEVKSVTAKDSSSYPVHINRVSYVHRLGLARALSRTNETIADACHLYEEVIVMAPEVHDAYIELADLLIKTDAVAAVDVYSKYPQKPIQDQSFDDAYITGEIVRLLIKHERYDDPRLATNMIAYGKVMGIGCLEKYMTILEEKFKTNILKTVYAGIHGKPMNDPELQNFFRFKCWI</sequence>
<gene>
    <name evidence="5" type="primary">LOC117357752</name>
</gene>
<dbReference type="InterPro" id="IPR051438">
    <property type="entry name" value="RNF_E3_ubiq-protein_ligase"/>
</dbReference>
<feature type="compositionally biased region" description="Low complexity" evidence="2">
    <location>
        <begin position="875"/>
        <end position="891"/>
    </location>
</feature>
<dbReference type="PANTHER" id="PTHR46016:SF1">
    <property type="entry name" value="RING-TYPE DOMAIN-CONTAINING PROTEIN"/>
    <property type="match status" value="1"/>
</dbReference>
<feature type="region of interest" description="Disordered" evidence="2">
    <location>
        <begin position="836"/>
        <end position="924"/>
    </location>
</feature>
<accession>A0A6P8R7L2</accession>
<keyword evidence="1" id="KW-0175">Coiled coil</keyword>
<dbReference type="SUPFAM" id="SSF48452">
    <property type="entry name" value="TPR-like"/>
    <property type="match status" value="1"/>
</dbReference>
<dbReference type="InterPro" id="IPR011990">
    <property type="entry name" value="TPR-like_helical_dom_sf"/>
</dbReference>
<dbReference type="KEGG" id="gsh:117357752"/>
<feature type="coiled-coil region" evidence="1">
    <location>
        <begin position="427"/>
        <end position="481"/>
    </location>
</feature>